<dbReference type="EMBL" id="FXTX01000011">
    <property type="protein sequence ID" value="SMP13723.1"/>
    <property type="molecule type" value="Genomic_DNA"/>
</dbReference>
<sequence length="91" mass="10841">MEPIQSFFDFKSLQENKNIEKVVEGFESIFAQMIIKEMRKSVEENSFSSRMYWDMFDMQLAQIIAQNDGLHLRDYFLNALKAYQSNLKSEE</sequence>
<keyword evidence="2" id="KW-0969">Cilium</keyword>
<evidence type="ECO:0000259" key="1">
    <source>
        <dbReference type="Pfam" id="PF10135"/>
    </source>
</evidence>
<dbReference type="RefSeq" id="WP_265133790.1">
    <property type="nucleotide sequence ID" value="NZ_FXTX01000011.1"/>
</dbReference>
<keyword evidence="2" id="KW-0282">Flagellum</keyword>
<comment type="caution">
    <text evidence="2">The sequence shown here is derived from an EMBL/GenBank/DDBJ whole genome shotgun (WGS) entry which is preliminary data.</text>
</comment>
<dbReference type="AlphaFoldDB" id="A0AA45WM83"/>
<gene>
    <name evidence="2" type="ORF">SAMN06264868_11132</name>
</gene>
<protein>
    <submittedName>
        <fullName evidence="2">Flagellar protein FlgJ</fullName>
    </submittedName>
</protein>
<proteinExistence type="predicted"/>
<dbReference type="Pfam" id="PF10135">
    <property type="entry name" value="Rod-binding"/>
    <property type="match status" value="1"/>
</dbReference>
<feature type="domain" description="Flagellar protein FlgJ N-terminal" evidence="1">
    <location>
        <begin position="36"/>
        <end position="75"/>
    </location>
</feature>
<dbReference type="Proteomes" id="UP001157947">
    <property type="component" value="Unassembled WGS sequence"/>
</dbReference>
<dbReference type="InterPro" id="IPR019301">
    <property type="entry name" value="Flagellar_prot_FlgJ_N"/>
</dbReference>
<reference evidence="2" key="1">
    <citation type="submission" date="2017-05" db="EMBL/GenBank/DDBJ databases">
        <authorList>
            <person name="Varghese N."/>
            <person name="Submissions S."/>
        </authorList>
    </citation>
    <scope>NUCLEOTIDE SEQUENCE</scope>
    <source>
        <strain evidence="2">DSM 18763</strain>
    </source>
</reference>
<organism evidence="2 3">
    <name type="scientific">Venenivibrio stagnispumantis</name>
    <dbReference type="NCBI Taxonomy" id="407998"/>
    <lineage>
        <taxon>Bacteria</taxon>
        <taxon>Pseudomonadati</taxon>
        <taxon>Aquificota</taxon>
        <taxon>Aquificia</taxon>
        <taxon>Aquificales</taxon>
        <taxon>Hydrogenothermaceae</taxon>
        <taxon>Venenivibrio</taxon>
    </lineage>
</organism>
<accession>A0AA45WM83</accession>
<evidence type="ECO:0000313" key="3">
    <source>
        <dbReference type="Proteomes" id="UP001157947"/>
    </source>
</evidence>
<evidence type="ECO:0000313" key="2">
    <source>
        <dbReference type="EMBL" id="SMP13723.1"/>
    </source>
</evidence>
<name>A0AA45WM83_9AQUI</name>
<keyword evidence="2" id="KW-0966">Cell projection</keyword>
<keyword evidence="3" id="KW-1185">Reference proteome</keyword>